<dbReference type="Pfam" id="PF13692">
    <property type="entry name" value="Glyco_trans_1_4"/>
    <property type="match status" value="1"/>
</dbReference>
<accession>A0A7X5AL71</accession>
<dbReference type="AlphaFoldDB" id="A0A7X5AL71"/>
<dbReference type="Proteomes" id="UP000448235">
    <property type="component" value="Unassembled WGS sequence"/>
</dbReference>
<evidence type="ECO:0000313" key="3">
    <source>
        <dbReference type="Proteomes" id="UP000448235"/>
    </source>
</evidence>
<protein>
    <submittedName>
        <fullName evidence="2">Glycosyltransferase</fullName>
    </submittedName>
</protein>
<proteinExistence type="predicted"/>
<feature type="domain" description="Glycosyltransferase subfamily 4-like N-terminal" evidence="1">
    <location>
        <begin position="21"/>
        <end position="159"/>
    </location>
</feature>
<gene>
    <name evidence="2" type="ORF">GRB80_01675</name>
</gene>
<dbReference type="CDD" id="cd03808">
    <property type="entry name" value="GT4_CapM-like"/>
    <property type="match status" value="1"/>
</dbReference>
<evidence type="ECO:0000313" key="2">
    <source>
        <dbReference type="EMBL" id="NAW11549.1"/>
    </source>
</evidence>
<dbReference type="Pfam" id="PF13477">
    <property type="entry name" value="Glyco_trans_4_2"/>
    <property type="match status" value="1"/>
</dbReference>
<dbReference type="PANTHER" id="PTHR45947">
    <property type="entry name" value="SULFOQUINOVOSYL TRANSFERASE SQD2"/>
    <property type="match status" value="1"/>
</dbReference>
<dbReference type="EMBL" id="WUTS01000001">
    <property type="protein sequence ID" value="NAW11549.1"/>
    <property type="molecule type" value="Genomic_DNA"/>
</dbReference>
<dbReference type="GO" id="GO:0016757">
    <property type="term" value="F:glycosyltransferase activity"/>
    <property type="evidence" value="ECO:0007669"/>
    <property type="project" value="TreeGrafter"/>
</dbReference>
<comment type="caution">
    <text evidence="2">The sequence shown here is derived from an EMBL/GenBank/DDBJ whole genome shotgun (WGS) entry which is preliminary data.</text>
</comment>
<dbReference type="SUPFAM" id="SSF53756">
    <property type="entry name" value="UDP-Glycosyltransferase/glycogen phosphorylase"/>
    <property type="match status" value="1"/>
</dbReference>
<keyword evidence="2" id="KW-0808">Transferase</keyword>
<dbReference type="RefSeq" id="WP_161422321.1">
    <property type="nucleotide sequence ID" value="NZ_JARWMY010000002.1"/>
</dbReference>
<name>A0A7X5AL71_9GAMM</name>
<keyword evidence="3" id="KW-1185">Reference proteome</keyword>
<dbReference type="Gene3D" id="3.40.50.2000">
    <property type="entry name" value="Glycogen Phosphorylase B"/>
    <property type="match status" value="2"/>
</dbReference>
<dbReference type="PANTHER" id="PTHR45947:SF15">
    <property type="entry name" value="TEICHURONIC ACID BIOSYNTHESIS GLYCOSYLTRANSFERASE TUAC-RELATED"/>
    <property type="match status" value="1"/>
</dbReference>
<reference evidence="2 3" key="1">
    <citation type="submission" date="2019-12" db="EMBL/GenBank/DDBJ databases">
        <title>Draft genome sequencing of Halomonas icarensis D1-1.</title>
        <authorList>
            <person name="Pandiyan K."/>
            <person name="Kushwaha P."/>
            <person name="Gowdham M."/>
            <person name="Chakdar H."/>
            <person name="Singh A."/>
            <person name="Kumar M."/>
            <person name="Saxena A.K."/>
        </authorList>
    </citation>
    <scope>NUCLEOTIDE SEQUENCE [LARGE SCALE GENOMIC DNA]</scope>
    <source>
        <strain evidence="2 3">D1-1</strain>
    </source>
</reference>
<dbReference type="InterPro" id="IPR050194">
    <property type="entry name" value="Glycosyltransferase_grp1"/>
</dbReference>
<sequence length="375" mass="41742">MTRRFLLIAGYAPSLINFRWHLMLALQENGFEVHAAAPDLSPESRVHQRLVAQGIQPHEVPLQRNGMDPRADFATLRALYRLMRRVAPTHVMSYTIKPVIYGSLAARLARVPFRFALITGLGYAFIEEATSTRRRALRRGVEGLYRRALAGCDKVFFQNPDDMQLFIDRKILGTTPAVVVNGSGVDTTHYAVTALPETPVFVLVARLLVAKGIREYAEAARLIRQEHPQARFQLVGESDPGPDAIAPEELETWMADGRLEYLGQLDDVRPALAAATTVVLPSYREGVPRTLLEGLAMGRAIITTDTPGCRETVLEGYNGHLVAPRCVGSLVNAMRRMIEHPESLPAMGMHSRQLAEEKFEVNRVNSVMLEEINTI</sequence>
<dbReference type="InterPro" id="IPR028098">
    <property type="entry name" value="Glyco_trans_4-like_N"/>
</dbReference>
<organism evidence="2 3">
    <name type="scientific">Halomonas icarae</name>
    <dbReference type="NCBI Taxonomy" id="2691040"/>
    <lineage>
        <taxon>Bacteria</taxon>
        <taxon>Pseudomonadati</taxon>
        <taxon>Pseudomonadota</taxon>
        <taxon>Gammaproteobacteria</taxon>
        <taxon>Oceanospirillales</taxon>
        <taxon>Halomonadaceae</taxon>
        <taxon>Halomonas</taxon>
    </lineage>
</organism>
<evidence type="ECO:0000259" key="1">
    <source>
        <dbReference type="Pfam" id="PF13477"/>
    </source>
</evidence>